<proteinExistence type="predicted"/>
<accession>A0A7G9A4B2</accession>
<reference evidence="1" key="1">
    <citation type="submission" date="2020-07" db="EMBL/GenBank/DDBJ databases">
        <title>Dissolved microcystin release linked to lysis of a Microcystis spp. bloom in Lake Erie (USA) attributed to a novel cyanophage.</title>
        <authorList>
            <person name="McKindles K.M."/>
            <person name="Manes M.A."/>
            <person name="DeMarco J.R."/>
            <person name="McClure A."/>
            <person name="McKay R.M."/>
            <person name="Davis T.W."/>
            <person name="Bullerjahn G.S."/>
        </authorList>
    </citation>
    <scope>NUCLEOTIDE SEQUENCE</scope>
</reference>
<protein>
    <submittedName>
        <fullName evidence="1">Uncharacterized protein</fullName>
    </submittedName>
</protein>
<sequence>MKYYTVIYLPNSANPAEKDFESYGQALCYAGDIAEQIHNLSNYKQNKMGKDVIQIEEREMVLVDNQENKYKIRKKIVSKNLLEDLE</sequence>
<evidence type="ECO:0000313" key="1">
    <source>
        <dbReference type="EMBL" id="QNL31585.1"/>
    </source>
</evidence>
<organism evidence="1">
    <name type="scientific">Bacteriophage sp</name>
    <dbReference type="NCBI Taxonomy" id="38018"/>
    <lineage>
        <taxon>Viruses</taxon>
    </lineage>
</organism>
<dbReference type="EMBL" id="MT840186">
    <property type="protein sequence ID" value="QNL31585.1"/>
    <property type="molecule type" value="Genomic_DNA"/>
</dbReference>
<name>A0A7G9A4B2_9VIRU</name>